<dbReference type="InParanoid" id="K3X2X8"/>
<evidence type="ECO:0000313" key="3">
    <source>
        <dbReference type="Proteomes" id="UP000019132"/>
    </source>
</evidence>
<dbReference type="eggNOG" id="ENOG502SBG5">
    <property type="taxonomic scope" value="Eukaryota"/>
</dbReference>
<reference evidence="3" key="2">
    <citation type="submission" date="2010-04" db="EMBL/GenBank/DDBJ databases">
        <authorList>
            <person name="Buell R."/>
            <person name="Hamilton J."/>
            <person name="Hostetler J."/>
        </authorList>
    </citation>
    <scope>NUCLEOTIDE SEQUENCE [LARGE SCALE GENOMIC DNA]</scope>
    <source>
        <strain evidence="3">DAOM:BR144</strain>
    </source>
</reference>
<dbReference type="EMBL" id="GL376571">
    <property type="status" value="NOT_ANNOTATED_CDS"/>
    <property type="molecule type" value="Genomic_DNA"/>
</dbReference>
<feature type="compositionally biased region" description="Basic residues" evidence="1">
    <location>
        <begin position="87"/>
        <end position="108"/>
    </location>
</feature>
<feature type="region of interest" description="Disordered" evidence="1">
    <location>
        <begin position="80"/>
        <end position="110"/>
    </location>
</feature>
<evidence type="ECO:0000256" key="1">
    <source>
        <dbReference type="SAM" id="MobiDB-lite"/>
    </source>
</evidence>
<proteinExistence type="predicted"/>
<dbReference type="AlphaFoldDB" id="K3X2X8"/>
<accession>K3X2X8</accession>
<dbReference type="HOGENOM" id="CLU_1405080_0_0_1"/>
<reference evidence="2" key="3">
    <citation type="submission" date="2015-02" db="UniProtKB">
        <authorList>
            <consortium name="EnsemblProtists"/>
        </authorList>
    </citation>
    <scope>IDENTIFICATION</scope>
    <source>
        <strain evidence="2">DAOM BR144</strain>
    </source>
</reference>
<sequence>MTEKVVVLSHVKMSSIPPGASSARRIPWLGGTIKSNKEEALRKFYERKITTGAPLNDHQVQALQKTLGITVDDVQKQKRQQMTAKSASHHPKAHMNPKKLHATHRPHGKVQASANKTIVINGRVLGPKVMSKHNKAQTTRQPQLATKILHVGSNSKSNSKKSKPTTKSELTASSLALEDKLHLPLDALVKRSKK</sequence>
<evidence type="ECO:0000313" key="2">
    <source>
        <dbReference type="EnsemblProtists" id="PYU1_T011577"/>
    </source>
</evidence>
<name>K3X2X8_GLOUD</name>
<keyword evidence="3" id="KW-1185">Reference proteome</keyword>
<reference evidence="3" key="1">
    <citation type="journal article" date="2010" name="Genome Biol.">
        <title>Genome sequence of the necrotrophic plant pathogen Pythium ultimum reveals original pathogenicity mechanisms and effector repertoire.</title>
        <authorList>
            <person name="Levesque C.A."/>
            <person name="Brouwer H."/>
            <person name="Cano L."/>
            <person name="Hamilton J.P."/>
            <person name="Holt C."/>
            <person name="Huitema E."/>
            <person name="Raffaele S."/>
            <person name="Robideau G.P."/>
            <person name="Thines M."/>
            <person name="Win J."/>
            <person name="Zerillo M.M."/>
            <person name="Beakes G.W."/>
            <person name="Boore J.L."/>
            <person name="Busam D."/>
            <person name="Dumas B."/>
            <person name="Ferriera S."/>
            <person name="Fuerstenberg S.I."/>
            <person name="Gachon C.M."/>
            <person name="Gaulin E."/>
            <person name="Govers F."/>
            <person name="Grenville-Briggs L."/>
            <person name="Horner N."/>
            <person name="Hostetler J."/>
            <person name="Jiang R.H."/>
            <person name="Johnson J."/>
            <person name="Krajaejun T."/>
            <person name="Lin H."/>
            <person name="Meijer H.J."/>
            <person name="Moore B."/>
            <person name="Morris P."/>
            <person name="Phuntmart V."/>
            <person name="Puiu D."/>
            <person name="Shetty J."/>
            <person name="Stajich J.E."/>
            <person name="Tripathy S."/>
            <person name="Wawra S."/>
            <person name="van West P."/>
            <person name="Whitty B.R."/>
            <person name="Coutinho P.M."/>
            <person name="Henrissat B."/>
            <person name="Martin F."/>
            <person name="Thomas P.D."/>
            <person name="Tyler B.M."/>
            <person name="De Vries R.P."/>
            <person name="Kamoun S."/>
            <person name="Yandell M."/>
            <person name="Tisserat N."/>
            <person name="Buell C.R."/>
        </authorList>
    </citation>
    <scope>NUCLEOTIDE SEQUENCE</scope>
    <source>
        <strain evidence="3">DAOM:BR144</strain>
    </source>
</reference>
<dbReference type="Proteomes" id="UP000019132">
    <property type="component" value="Unassembled WGS sequence"/>
</dbReference>
<dbReference type="VEuPathDB" id="FungiDB:PYU1_G011551"/>
<feature type="region of interest" description="Disordered" evidence="1">
    <location>
        <begin position="131"/>
        <end position="194"/>
    </location>
</feature>
<dbReference type="EnsemblProtists" id="PYU1_T011577">
    <property type="protein sequence ID" value="PYU1_T011577"/>
    <property type="gene ID" value="PYU1_G011551"/>
</dbReference>
<dbReference type="OMA" id="AWQGGKI"/>
<organism evidence="2 3">
    <name type="scientific">Globisporangium ultimum (strain ATCC 200006 / CBS 805.95 / DAOM BR144)</name>
    <name type="common">Pythium ultimum</name>
    <dbReference type="NCBI Taxonomy" id="431595"/>
    <lineage>
        <taxon>Eukaryota</taxon>
        <taxon>Sar</taxon>
        <taxon>Stramenopiles</taxon>
        <taxon>Oomycota</taxon>
        <taxon>Peronosporomycetes</taxon>
        <taxon>Pythiales</taxon>
        <taxon>Pythiaceae</taxon>
        <taxon>Globisporangium</taxon>
    </lineage>
</organism>
<protein>
    <submittedName>
        <fullName evidence="2">Uncharacterized protein</fullName>
    </submittedName>
</protein>